<evidence type="ECO:0000313" key="3">
    <source>
        <dbReference type="Proteomes" id="UP000653056"/>
    </source>
</evidence>
<protein>
    <recommendedName>
        <fullName evidence="4">Exopolysaccharide biosynthesis protein</fullName>
    </recommendedName>
</protein>
<dbReference type="EMBL" id="BMXS01000001">
    <property type="protein sequence ID" value="GGX77202.1"/>
    <property type="molecule type" value="Genomic_DNA"/>
</dbReference>
<keyword evidence="1" id="KW-0812">Transmembrane</keyword>
<comment type="caution">
    <text evidence="2">The sequence shown here is derived from an EMBL/GenBank/DDBJ whole genome shotgun (WGS) entry which is preliminary data.</text>
</comment>
<evidence type="ECO:0000256" key="1">
    <source>
        <dbReference type="SAM" id="Phobius"/>
    </source>
</evidence>
<keyword evidence="1" id="KW-1133">Transmembrane helix</keyword>
<keyword evidence="1" id="KW-0472">Membrane</keyword>
<dbReference type="PIRSF" id="PIRSF033239">
    <property type="entry name" value="ExoD"/>
    <property type="match status" value="1"/>
</dbReference>
<dbReference type="InterPro" id="IPR010331">
    <property type="entry name" value="ExoD"/>
</dbReference>
<feature type="transmembrane region" description="Helical" evidence="1">
    <location>
        <begin position="153"/>
        <end position="173"/>
    </location>
</feature>
<feature type="transmembrane region" description="Helical" evidence="1">
    <location>
        <begin position="125"/>
        <end position="147"/>
    </location>
</feature>
<dbReference type="RefSeq" id="WP_189465806.1">
    <property type="nucleotide sequence ID" value="NZ_BMXS01000001.1"/>
</dbReference>
<sequence length="199" mass="21468">MGVSEDHQPDSLGQLIECLRQIEHDGDRVSLGDLFDAVGRRSFGPLLLLAGLVTLAPVIGDIPGIPTLMASMVLLVAVQLLLRREHFWLPNWLLERSVSRQSLDKAIDWLRKPAHHIDRLLQARLSLFMGEVGVSVIAVSCALIALAMPPMELVPFTANGAGLALTGFGLALIAKDGLMALLALVVTYATVTVVAFNLF</sequence>
<reference evidence="3" key="1">
    <citation type="journal article" date="2019" name="Int. J. Syst. Evol. Microbiol.">
        <title>The Global Catalogue of Microorganisms (GCM) 10K type strain sequencing project: providing services to taxonomists for standard genome sequencing and annotation.</title>
        <authorList>
            <consortium name="The Broad Institute Genomics Platform"/>
            <consortium name="The Broad Institute Genome Sequencing Center for Infectious Disease"/>
            <person name="Wu L."/>
            <person name="Ma J."/>
        </authorList>
    </citation>
    <scope>NUCLEOTIDE SEQUENCE [LARGE SCALE GENOMIC DNA]</scope>
    <source>
        <strain evidence="3">KCTC 22228</strain>
    </source>
</reference>
<evidence type="ECO:0000313" key="2">
    <source>
        <dbReference type="EMBL" id="GGX77202.1"/>
    </source>
</evidence>
<feature type="transmembrane region" description="Helical" evidence="1">
    <location>
        <begin position="180"/>
        <end position="198"/>
    </location>
</feature>
<dbReference type="Proteomes" id="UP000653056">
    <property type="component" value="Unassembled WGS sequence"/>
</dbReference>
<dbReference type="Pfam" id="PF06055">
    <property type="entry name" value="ExoD"/>
    <property type="match status" value="1"/>
</dbReference>
<name>A0ABQ2YBQ1_9GAMM</name>
<dbReference type="PANTHER" id="PTHR41795:SF1">
    <property type="entry name" value="EXOPOLYSACCHARIDE SYNTHESIS PROTEIN"/>
    <property type="match status" value="1"/>
</dbReference>
<feature type="transmembrane region" description="Helical" evidence="1">
    <location>
        <begin position="65"/>
        <end position="82"/>
    </location>
</feature>
<keyword evidence="3" id="KW-1185">Reference proteome</keyword>
<organism evidence="2 3">
    <name type="scientific">Litchfieldella qijiaojingensis</name>
    <dbReference type="NCBI Taxonomy" id="980347"/>
    <lineage>
        <taxon>Bacteria</taxon>
        <taxon>Pseudomonadati</taxon>
        <taxon>Pseudomonadota</taxon>
        <taxon>Gammaproteobacteria</taxon>
        <taxon>Oceanospirillales</taxon>
        <taxon>Halomonadaceae</taxon>
        <taxon>Litchfieldella</taxon>
    </lineage>
</organism>
<evidence type="ECO:0008006" key="4">
    <source>
        <dbReference type="Google" id="ProtNLM"/>
    </source>
</evidence>
<accession>A0ABQ2YBQ1</accession>
<proteinExistence type="predicted"/>
<gene>
    <name evidence="2" type="ORF">GCM10007160_00490</name>
</gene>
<dbReference type="PANTHER" id="PTHR41795">
    <property type="entry name" value="EXOPOLYSACCHARIDE SYNTHESIS PROTEIN"/>
    <property type="match status" value="1"/>
</dbReference>